<accession>A0ABT1Y2U8</accession>
<evidence type="ECO:0000256" key="4">
    <source>
        <dbReference type="ARBA" id="ARBA00022576"/>
    </source>
</evidence>
<dbReference type="Gene3D" id="3.40.640.10">
    <property type="entry name" value="Type I PLP-dependent aspartate aminotransferase-like (Major domain)"/>
    <property type="match status" value="1"/>
</dbReference>
<evidence type="ECO:0000259" key="7">
    <source>
        <dbReference type="Pfam" id="PF00155"/>
    </source>
</evidence>
<organism evidence="8 9">
    <name type="scientific">Dehalobacterium formicoaceticum</name>
    <dbReference type="NCBI Taxonomy" id="51515"/>
    <lineage>
        <taxon>Bacteria</taxon>
        <taxon>Bacillati</taxon>
        <taxon>Bacillota</taxon>
        <taxon>Clostridia</taxon>
        <taxon>Eubacteriales</taxon>
        <taxon>Peptococcaceae</taxon>
        <taxon>Dehalobacterium</taxon>
    </lineage>
</organism>
<comment type="subunit">
    <text evidence="3">Homodimer.</text>
</comment>
<reference evidence="8 9" key="1">
    <citation type="submission" date="2022-08" db="EMBL/GenBank/DDBJ databases">
        <title>Proteogenomics of the novel Dehalobacterium formicoaceticum strain EZ94 highlights a key role of methyltransferases during anaerobic dichloromethane degradation.</title>
        <authorList>
            <person name="Wasmund K."/>
        </authorList>
    </citation>
    <scope>NUCLEOTIDE SEQUENCE [LARGE SCALE GENOMIC DNA]</scope>
    <source>
        <strain evidence="8 9">EZ94</strain>
    </source>
</reference>
<dbReference type="InterPro" id="IPR015424">
    <property type="entry name" value="PyrdxlP-dep_Trfase"/>
</dbReference>
<comment type="cofactor">
    <cofactor evidence="1">
        <name>pyridoxal 5'-phosphate</name>
        <dbReference type="ChEBI" id="CHEBI:597326"/>
    </cofactor>
</comment>
<evidence type="ECO:0000313" key="9">
    <source>
        <dbReference type="Proteomes" id="UP001524944"/>
    </source>
</evidence>
<dbReference type="SUPFAM" id="SSF53383">
    <property type="entry name" value="PLP-dependent transferases"/>
    <property type="match status" value="1"/>
</dbReference>
<evidence type="ECO:0000256" key="3">
    <source>
        <dbReference type="ARBA" id="ARBA00011738"/>
    </source>
</evidence>
<keyword evidence="5" id="KW-0808">Transferase</keyword>
<sequence>MSTFMVASHAENKGASPDPIFAVAMAARKAALQVGREKVVNASIGALYDDQEQFATFKTVVDHLKQMAPEELMNYAPIAGIPEFLQASIDVTFQGNMPEGTFARAVATPGGTGGLRHVFKNYLEAGQKVLIPDWHWGNYRNIASEQDRSYDTYSLFDENNQLNVPNIRDKVKATLKEQNHLVLLFNTPGHNPTGYSLTESDWTQVLDLLKECAEDKSKKITLLLDIAYIDYAGKADETRRFFRLFHHLPQNLLVTIAYSMSKSFLVYGLRSGALIGLSSSEEVVNEFAQVNTGSNRGVWSNGTRCAQRLLADVMQNPDLRAAIDAERDASQELLANRAAIFINEAQEIGLKTFPYHSGFFITLPAAAPAASLKKLTEDYIFATGTGQGIRIAICATPTHKIPGIAKKFKEAL</sequence>
<keyword evidence="9" id="KW-1185">Reference proteome</keyword>
<dbReference type="EMBL" id="JANPWE010000002">
    <property type="protein sequence ID" value="MCR6545189.1"/>
    <property type="molecule type" value="Genomic_DNA"/>
</dbReference>
<evidence type="ECO:0000256" key="2">
    <source>
        <dbReference type="ARBA" id="ARBA00007441"/>
    </source>
</evidence>
<dbReference type="RefSeq" id="WP_089608854.1">
    <property type="nucleotide sequence ID" value="NZ_CP022121.1"/>
</dbReference>
<dbReference type="Gene3D" id="3.90.1150.10">
    <property type="entry name" value="Aspartate Aminotransferase, domain 1"/>
    <property type="match status" value="1"/>
</dbReference>
<evidence type="ECO:0000256" key="5">
    <source>
        <dbReference type="ARBA" id="ARBA00022679"/>
    </source>
</evidence>
<dbReference type="Pfam" id="PF00155">
    <property type="entry name" value="Aminotran_1_2"/>
    <property type="match status" value="1"/>
</dbReference>
<dbReference type="InterPro" id="IPR015422">
    <property type="entry name" value="PyrdxlP-dep_Trfase_small"/>
</dbReference>
<feature type="domain" description="Aminotransferase class I/classII large" evidence="7">
    <location>
        <begin position="38"/>
        <end position="398"/>
    </location>
</feature>
<protein>
    <submittedName>
        <fullName evidence="8">Aminotransferase class I/II-fold pyridoxal phosphate-dependent enzyme</fullName>
    </submittedName>
</protein>
<name>A0ABT1Y2U8_9FIRM</name>
<dbReference type="InterPro" id="IPR000796">
    <property type="entry name" value="Asp_trans"/>
</dbReference>
<dbReference type="PANTHER" id="PTHR11879:SF22">
    <property type="entry name" value="ASPARTATE AMINOTRANSFERASE, MITOCHONDRIAL"/>
    <property type="match status" value="1"/>
</dbReference>
<evidence type="ECO:0000256" key="1">
    <source>
        <dbReference type="ARBA" id="ARBA00001933"/>
    </source>
</evidence>
<dbReference type="InterPro" id="IPR004839">
    <property type="entry name" value="Aminotransferase_I/II_large"/>
</dbReference>
<dbReference type="CDD" id="cd00609">
    <property type="entry name" value="AAT_like"/>
    <property type="match status" value="1"/>
</dbReference>
<dbReference type="InterPro" id="IPR015421">
    <property type="entry name" value="PyrdxlP-dep_Trfase_major"/>
</dbReference>
<dbReference type="PANTHER" id="PTHR11879">
    <property type="entry name" value="ASPARTATE AMINOTRANSFERASE"/>
    <property type="match status" value="1"/>
</dbReference>
<evidence type="ECO:0000256" key="6">
    <source>
        <dbReference type="ARBA" id="ARBA00022898"/>
    </source>
</evidence>
<proteinExistence type="inferred from homology"/>
<dbReference type="GO" id="GO:0008483">
    <property type="term" value="F:transaminase activity"/>
    <property type="evidence" value="ECO:0007669"/>
    <property type="project" value="UniProtKB-KW"/>
</dbReference>
<comment type="caution">
    <text evidence="8">The sequence shown here is derived from an EMBL/GenBank/DDBJ whole genome shotgun (WGS) entry which is preliminary data.</text>
</comment>
<keyword evidence="6" id="KW-0663">Pyridoxal phosphate</keyword>
<comment type="similarity">
    <text evidence="2">Belongs to the class-I pyridoxal-phosphate-dependent aminotransferase family.</text>
</comment>
<keyword evidence="4 8" id="KW-0032">Aminotransferase</keyword>
<dbReference type="Proteomes" id="UP001524944">
    <property type="component" value="Unassembled WGS sequence"/>
</dbReference>
<gene>
    <name evidence="8" type="ORF">NVS47_06620</name>
</gene>
<evidence type="ECO:0000313" key="8">
    <source>
        <dbReference type="EMBL" id="MCR6545189.1"/>
    </source>
</evidence>